<name>A0ACB7S9A4_HYAAI</name>
<dbReference type="Proteomes" id="UP000821845">
    <property type="component" value="Chromosome 6"/>
</dbReference>
<dbReference type="EMBL" id="CM023486">
    <property type="protein sequence ID" value="KAH6929319.1"/>
    <property type="molecule type" value="Genomic_DNA"/>
</dbReference>
<evidence type="ECO:0000313" key="2">
    <source>
        <dbReference type="Proteomes" id="UP000821845"/>
    </source>
</evidence>
<gene>
    <name evidence="1" type="ORF">HPB50_026520</name>
</gene>
<comment type="caution">
    <text evidence="1">The sequence shown here is derived from an EMBL/GenBank/DDBJ whole genome shotgun (WGS) entry which is preliminary data.</text>
</comment>
<reference evidence="1" key="1">
    <citation type="submission" date="2020-05" db="EMBL/GenBank/DDBJ databases">
        <title>Large-scale comparative analyses of tick genomes elucidate their genetic diversity and vector capacities.</title>
        <authorList>
            <person name="Jia N."/>
            <person name="Wang J."/>
            <person name="Shi W."/>
            <person name="Du L."/>
            <person name="Sun Y."/>
            <person name="Zhan W."/>
            <person name="Jiang J."/>
            <person name="Wang Q."/>
            <person name="Zhang B."/>
            <person name="Ji P."/>
            <person name="Sakyi L.B."/>
            <person name="Cui X."/>
            <person name="Yuan T."/>
            <person name="Jiang B."/>
            <person name="Yang W."/>
            <person name="Lam T.T.-Y."/>
            <person name="Chang Q."/>
            <person name="Ding S."/>
            <person name="Wang X."/>
            <person name="Zhu J."/>
            <person name="Ruan X."/>
            <person name="Zhao L."/>
            <person name="Wei J."/>
            <person name="Que T."/>
            <person name="Du C."/>
            <person name="Cheng J."/>
            <person name="Dai P."/>
            <person name="Han X."/>
            <person name="Huang E."/>
            <person name="Gao Y."/>
            <person name="Liu J."/>
            <person name="Shao H."/>
            <person name="Ye R."/>
            <person name="Li L."/>
            <person name="Wei W."/>
            <person name="Wang X."/>
            <person name="Wang C."/>
            <person name="Yang T."/>
            <person name="Huo Q."/>
            <person name="Li W."/>
            <person name="Guo W."/>
            <person name="Chen H."/>
            <person name="Zhou L."/>
            <person name="Ni X."/>
            <person name="Tian J."/>
            <person name="Zhou Y."/>
            <person name="Sheng Y."/>
            <person name="Liu T."/>
            <person name="Pan Y."/>
            <person name="Xia L."/>
            <person name="Li J."/>
            <person name="Zhao F."/>
            <person name="Cao W."/>
        </authorList>
    </citation>
    <scope>NUCLEOTIDE SEQUENCE</scope>
    <source>
        <strain evidence="1">Hyas-2018</strain>
    </source>
</reference>
<accession>A0ACB7S9A4</accession>
<organism evidence="1 2">
    <name type="scientific">Hyalomma asiaticum</name>
    <name type="common">Tick</name>
    <dbReference type="NCBI Taxonomy" id="266040"/>
    <lineage>
        <taxon>Eukaryota</taxon>
        <taxon>Metazoa</taxon>
        <taxon>Ecdysozoa</taxon>
        <taxon>Arthropoda</taxon>
        <taxon>Chelicerata</taxon>
        <taxon>Arachnida</taxon>
        <taxon>Acari</taxon>
        <taxon>Parasitiformes</taxon>
        <taxon>Ixodida</taxon>
        <taxon>Ixodoidea</taxon>
        <taxon>Ixodidae</taxon>
        <taxon>Hyalomminae</taxon>
        <taxon>Hyalomma</taxon>
    </lineage>
</organism>
<sequence>MIASPETQRTPDSTPVSSPGGVGRGSRKDTPKGRALERAVKAYDHQLSLSTRGGTMMVTGNSVGAGNSPDLAFTNTVDDVFRTNLQENPAVMILSMSAMFCIDRVEGFQCIADFERQAFEEPVINDTRSHVLVCTYTSGTSGLPKGVEVSMDAYISSLEINSVLHHELLLQSLSWSEIEDMHLLRNVPRRNLRKNGPINLEYMEHTTFYRSFRFHKGDLDDLMTGLLIPDEVESAQRVRVPGREALCMMLRRLAYPNRLCDLELLFFNRHSSAVSSVVSKVLAHIQYSFAHLVADLTVHKWLSLQS</sequence>
<proteinExistence type="predicted"/>
<keyword evidence="2" id="KW-1185">Reference proteome</keyword>
<protein>
    <submittedName>
        <fullName evidence="1">Uncharacterized protein</fullName>
    </submittedName>
</protein>
<evidence type="ECO:0000313" key="1">
    <source>
        <dbReference type="EMBL" id="KAH6929319.1"/>
    </source>
</evidence>